<dbReference type="Pfam" id="PF00076">
    <property type="entry name" value="RRM_1"/>
    <property type="match status" value="1"/>
</dbReference>
<dbReference type="GO" id="GO:0003723">
    <property type="term" value="F:RNA binding"/>
    <property type="evidence" value="ECO:0007669"/>
    <property type="project" value="UniProtKB-UniRule"/>
</dbReference>
<evidence type="ECO:0000256" key="1">
    <source>
        <dbReference type="ARBA" id="ARBA00022884"/>
    </source>
</evidence>
<dbReference type="AlphaFoldDB" id="A0A7R9ZYJ3"/>
<evidence type="ECO:0008006" key="7">
    <source>
        <dbReference type="Google" id="ProtNLM"/>
    </source>
</evidence>
<dbReference type="Pfam" id="PF00498">
    <property type="entry name" value="FHA"/>
    <property type="match status" value="1"/>
</dbReference>
<dbReference type="InterPro" id="IPR000504">
    <property type="entry name" value="RRM_dom"/>
</dbReference>
<name>A0A7R9ZYJ3_9DINO</name>
<dbReference type="InterPro" id="IPR035979">
    <property type="entry name" value="RBD_domain_sf"/>
</dbReference>
<dbReference type="SMART" id="SM00240">
    <property type="entry name" value="FHA"/>
    <property type="match status" value="1"/>
</dbReference>
<evidence type="ECO:0000256" key="3">
    <source>
        <dbReference type="SAM" id="MobiDB-lite"/>
    </source>
</evidence>
<dbReference type="InterPro" id="IPR037238">
    <property type="entry name" value="YbiA-like_sf"/>
</dbReference>
<feature type="compositionally biased region" description="Basic residues" evidence="3">
    <location>
        <begin position="586"/>
        <end position="600"/>
    </location>
</feature>
<feature type="region of interest" description="Disordered" evidence="3">
    <location>
        <begin position="486"/>
        <end position="600"/>
    </location>
</feature>
<dbReference type="InterPro" id="IPR000253">
    <property type="entry name" value="FHA_dom"/>
</dbReference>
<feature type="region of interest" description="Disordered" evidence="3">
    <location>
        <begin position="1"/>
        <end position="54"/>
    </location>
</feature>
<gene>
    <name evidence="6" type="ORF">PBAH0796_LOCUS2888</name>
</gene>
<dbReference type="InterPro" id="IPR012816">
    <property type="entry name" value="NADAR"/>
</dbReference>
<feature type="compositionally biased region" description="Low complexity" evidence="3">
    <location>
        <begin position="576"/>
        <end position="585"/>
    </location>
</feature>
<sequence length="600" mass="64862">MSATVQLGRKPSHAGKAQSREALLERMGLKPAAAPARPSTPAKPAVEGRPGTTPVLAARLPGNVAAMPAAAAATSALADRKRFTRIDSFEGIFEFMNLETPCGVAVDGVLHPSAGHAILAAQFPGEAATVANAVSLEEARKAVEGAAEADGWKELMTRLRAMERIQRDKFRRHEDFRAKLQDTGDRELVWVNHDDSFWGMVRGQGSNHLGRVLQEVRESILNGTEFEMWLHMCCEVKDETGSLLPIQLQEVKLVENTKEHIVLHRLNNKTKYTLGKMPANDVVALHPSVSRKHAMIVHTKAALARRTGEVMLFDLGSKSGTSVDGVKLEAPFLMVPLRQGSVIKLGVSTRSYTVKFDISAQIRALEQKERELMQECRIVETEVDDPVAVAKKRAMEASTVWVGNLEYSTTEADLKAFFRDCGEVVEVRIPGKRLDGSATLKANAMDENATRGFAFVVLDSELAARRAVSLSGMSLNERKVNVRIAEARDARPDGAGSKGNGDGKGGGSSLRNEPRGAAQPATRGPSIPAERDAGARQRRLSGSSSMSGRSGSCGRSHRGGAGRRPRSRSRLRGARSRSGGSARRGQQGKRPRRHSSGSSV</sequence>
<dbReference type="SUPFAM" id="SSF49879">
    <property type="entry name" value="SMAD/FHA domain"/>
    <property type="match status" value="1"/>
</dbReference>
<dbReference type="PROSITE" id="PS50006">
    <property type="entry name" value="FHA_DOMAIN"/>
    <property type="match status" value="1"/>
</dbReference>
<evidence type="ECO:0000313" key="6">
    <source>
        <dbReference type="EMBL" id="CAD8347149.1"/>
    </source>
</evidence>
<dbReference type="Pfam" id="PF08719">
    <property type="entry name" value="NADAR"/>
    <property type="match status" value="1"/>
</dbReference>
<reference evidence="6" key="1">
    <citation type="submission" date="2021-01" db="EMBL/GenBank/DDBJ databases">
        <authorList>
            <person name="Corre E."/>
            <person name="Pelletier E."/>
            <person name="Niang G."/>
            <person name="Scheremetjew M."/>
            <person name="Finn R."/>
            <person name="Kale V."/>
            <person name="Holt S."/>
            <person name="Cochrane G."/>
            <person name="Meng A."/>
            <person name="Brown T."/>
            <person name="Cohen L."/>
        </authorList>
    </citation>
    <scope>NUCLEOTIDE SEQUENCE</scope>
    <source>
        <strain evidence="6">Pbaha01</strain>
    </source>
</reference>
<feature type="domain" description="RRM" evidence="5">
    <location>
        <begin position="398"/>
        <end position="487"/>
    </location>
</feature>
<dbReference type="PANTHER" id="PTHR48027">
    <property type="entry name" value="HETEROGENEOUS NUCLEAR RIBONUCLEOPROTEIN 87F-RELATED"/>
    <property type="match status" value="1"/>
</dbReference>
<feature type="compositionally biased region" description="Low complexity" evidence="3">
    <location>
        <begin position="31"/>
        <end position="45"/>
    </location>
</feature>
<dbReference type="SUPFAM" id="SSF143990">
    <property type="entry name" value="YbiA-like"/>
    <property type="match status" value="1"/>
</dbReference>
<keyword evidence="1 2" id="KW-0694">RNA-binding</keyword>
<dbReference type="EMBL" id="HBEG01004861">
    <property type="protein sequence ID" value="CAD8347149.1"/>
    <property type="molecule type" value="Transcribed_RNA"/>
</dbReference>
<dbReference type="InterPro" id="IPR052462">
    <property type="entry name" value="SLIRP/GR-RBP-like"/>
</dbReference>
<protein>
    <recommendedName>
        <fullName evidence="7">FHA domain-containing protein</fullName>
    </recommendedName>
</protein>
<proteinExistence type="predicted"/>
<dbReference type="PROSITE" id="PS50102">
    <property type="entry name" value="RRM"/>
    <property type="match status" value="1"/>
</dbReference>
<dbReference type="InterPro" id="IPR008984">
    <property type="entry name" value="SMAD_FHA_dom_sf"/>
</dbReference>
<evidence type="ECO:0000256" key="2">
    <source>
        <dbReference type="PROSITE-ProRule" id="PRU00176"/>
    </source>
</evidence>
<feature type="compositionally biased region" description="Basic and acidic residues" evidence="3">
    <location>
        <begin position="18"/>
        <end position="28"/>
    </location>
</feature>
<dbReference type="Gene3D" id="1.10.357.40">
    <property type="entry name" value="YbiA-like"/>
    <property type="match status" value="1"/>
</dbReference>
<organism evidence="6">
    <name type="scientific">Pyrodinium bahamense</name>
    <dbReference type="NCBI Taxonomy" id="73915"/>
    <lineage>
        <taxon>Eukaryota</taxon>
        <taxon>Sar</taxon>
        <taxon>Alveolata</taxon>
        <taxon>Dinophyceae</taxon>
        <taxon>Gonyaulacales</taxon>
        <taxon>Pyrocystaceae</taxon>
        <taxon>Pyrodinium</taxon>
    </lineage>
</organism>
<accession>A0A7R9ZYJ3</accession>
<feature type="compositionally biased region" description="Low complexity" evidence="3">
    <location>
        <begin position="540"/>
        <end position="554"/>
    </location>
</feature>
<dbReference type="SUPFAM" id="SSF54928">
    <property type="entry name" value="RNA-binding domain, RBD"/>
    <property type="match status" value="1"/>
</dbReference>
<feature type="compositionally biased region" description="Basic residues" evidence="3">
    <location>
        <begin position="555"/>
        <end position="575"/>
    </location>
</feature>
<dbReference type="InterPro" id="IPR012677">
    <property type="entry name" value="Nucleotide-bd_a/b_plait_sf"/>
</dbReference>
<evidence type="ECO:0000259" key="4">
    <source>
        <dbReference type="PROSITE" id="PS50006"/>
    </source>
</evidence>
<dbReference type="Gene3D" id="3.30.70.330">
    <property type="match status" value="1"/>
</dbReference>
<feature type="domain" description="FHA" evidence="4">
    <location>
        <begin position="272"/>
        <end position="328"/>
    </location>
</feature>
<dbReference type="CDD" id="cd15457">
    <property type="entry name" value="NADAR"/>
    <property type="match status" value="1"/>
</dbReference>
<dbReference type="Gene3D" id="2.60.200.20">
    <property type="match status" value="1"/>
</dbReference>
<evidence type="ECO:0000259" key="5">
    <source>
        <dbReference type="PROSITE" id="PS50102"/>
    </source>
</evidence>
<feature type="compositionally biased region" description="Gly residues" evidence="3">
    <location>
        <begin position="496"/>
        <end position="508"/>
    </location>
</feature>
<dbReference type="SMART" id="SM00360">
    <property type="entry name" value="RRM"/>
    <property type="match status" value="1"/>
</dbReference>